<dbReference type="InterPro" id="IPR008254">
    <property type="entry name" value="Flavodoxin/NO_synth"/>
</dbReference>
<dbReference type="RefSeq" id="WP_055215144.1">
    <property type="nucleotide sequence ID" value="NZ_CZBU01000002.1"/>
</dbReference>
<dbReference type="PROSITE" id="PS50902">
    <property type="entry name" value="FLAVODOXIN_LIKE"/>
    <property type="match status" value="1"/>
</dbReference>
<dbReference type="PANTHER" id="PTHR39201:SF1">
    <property type="entry name" value="FLAVODOXIN-LIKE DOMAIN-CONTAINING PROTEIN"/>
    <property type="match status" value="1"/>
</dbReference>
<dbReference type="EMBL" id="CZBU01000002">
    <property type="protein sequence ID" value="CUQ76470.1"/>
    <property type="molecule type" value="Genomic_DNA"/>
</dbReference>
<feature type="domain" description="Flavodoxin-like" evidence="1">
    <location>
        <begin position="3"/>
        <end position="157"/>
    </location>
</feature>
<accession>A0A174Z0N9</accession>
<dbReference type="Gene3D" id="3.40.50.360">
    <property type="match status" value="1"/>
</dbReference>
<protein>
    <submittedName>
        <fullName evidence="2">Flavodoxin</fullName>
    </submittedName>
</protein>
<dbReference type="Pfam" id="PF12682">
    <property type="entry name" value="Flavodoxin_4"/>
    <property type="match status" value="1"/>
</dbReference>
<sequence>MNRAVVYYSLSGNTKEAAKIIARKLGAKIFEIDLVKPLPKNTVRQMLVGGMQSTFGRRPKIKGVPDNIDYYDEIILGMPVWAGMPASPVNTFIKNYGVADKIDAVFTFSGGGDNDRCLAQLSKSLKNIKSQVALADRNSNAAKDNQEKLEKFIMSIK</sequence>
<gene>
    <name evidence="2" type="ORF">ERS852490_01072</name>
</gene>
<dbReference type="GO" id="GO:0009055">
    <property type="term" value="F:electron transfer activity"/>
    <property type="evidence" value="ECO:0007669"/>
    <property type="project" value="InterPro"/>
</dbReference>
<evidence type="ECO:0000259" key="1">
    <source>
        <dbReference type="PROSITE" id="PS50902"/>
    </source>
</evidence>
<evidence type="ECO:0000313" key="2">
    <source>
        <dbReference type="EMBL" id="CUQ76470.1"/>
    </source>
</evidence>
<dbReference type="Proteomes" id="UP000095621">
    <property type="component" value="Unassembled WGS sequence"/>
</dbReference>
<evidence type="ECO:0000313" key="3">
    <source>
        <dbReference type="Proteomes" id="UP000095621"/>
    </source>
</evidence>
<dbReference type="SUPFAM" id="SSF52218">
    <property type="entry name" value="Flavoproteins"/>
    <property type="match status" value="1"/>
</dbReference>
<dbReference type="InterPro" id="IPR029039">
    <property type="entry name" value="Flavoprotein-like_sf"/>
</dbReference>
<dbReference type="PANTHER" id="PTHR39201">
    <property type="entry name" value="EXPORTED PROTEIN-RELATED"/>
    <property type="match status" value="1"/>
</dbReference>
<dbReference type="InterPro" id="IPR001226">
    <property type="entry name" value="Flavodoxin_CS"/>
</dbReference>
<dbReference type="GO" id="GO:0016651">
    <property type="term" value="F:oxidoreductase activity, acting on NAD(P)H"/>
    <property type="evidence" value="ECO:0007669"/>
    <property type="project" value="UniProtKB-ARBA"/>
</dbReference>
<dbReference type="GO" id="GO:0010181">
    <property type="term" value="F:FMN binding"/>
    <property type="evidence" value="ECO:0007669"/>
    <property type="project" value="InterPro"/>
</dbReference>
<dbReference type="AlphaFoldDB" id="A0A174Z0N9"/>
<organism evidence="2 3">
    <name type="scientific">Lachnospira eligens</name>
    <dbReference type="NCBI Taxonomy" id="39485"/>
    <lineage>
        <taxon>Bacteria</taxon>
        <taxon>Bacillati</taxon>
        <taxon>Bacillota</taxon>
        <taxon>Clostridia</taxon>
        <taxon>Lachnospirales</taxon>
        <taxon>Lachnospiraceae</taxon>
        <taxon>Lachnospira</taxon>
    </lineage>
</organism>
<name>A0A174Z0N9_9FIRM</name>
<proteinExistence type="predicted"/>
<dbReference type="PROSITE" id="PS00201">
    <property type="entry name" value="FLAVODOXIN"/>
    <property type="match status" value="1"/>
</dbReference>
<dbReference type="OrthoDB" id="9806505at2"/>
<reference evidence="2 3" key="1">
    <citation type="submission" date="2015-09" db="EMBL/GenBank/DDBJ databases">
        <authorList>
            <consortium name="Pathogen Informatics"/>
        </authorList>
    </citation>
    <scope>NUCLEOTIDE SEQUENCE [LARGE SCALE GENOMIC DNA]</scope>
    <source>
        <strain evidence="2 3">2789STDY5834875</strain>
    </source>
</reference>